<evidence type="ECO:0000259" key="2">
    <source>
        <dbReference type="Pfam" id="PF00582"/>
    </source>
</evidence>
<dbReference type="InterPro" id="IPR006016">
    <property type="entry name" value="UspA"/>
</dbReference>
<dbReference type="KEGG" id="mcaa:R3L15_04280"/>
<dbReference type="CDD" id="cd00293">
    <property type="entry name" value="USP-like"/>
    <property type="match status" value="1"/>
</dbReference>
<accession>A0AAU6P0R9</accession>
<evidence type="ECO:0000313" key="4">
    <source>
        <dbReference type="EMBL" id="WXA14094.1"/>
    </source>
</evidence>
<dbReference type="Gene3D" id="3.40.50.12370">
    <property type="match status" value="1"/>
</dbReference>
<dbReference type="Proteomes" id="UP001368318">
    <property type="component" value="Chromosome"/>
</dbReference>
<sequence length="281" mass="31567">MKTILLPTDFSENSWNAIVYTLQLFKNNTCTFHLLHTYTPVILQYDYQSVGASQYGLADAMKSTSEMQLQALLERIKGKFNNPKHTFLTSAAFNTLTLEIESLYNGNAIDIIAMGTKGTSGVKGVLFGSNTVHVLNNAKCPVLAIPSDFSYEEPHEILFPSDYEVDFKASQIKPIVDIANMYGARVNILHVNYGEDLTELQDKNRNTLEGFFTSVAHLFHDIKNKSVASAISDFQLKARVNLLVMLNNKHSFFENIFFKSKINQIGFHLNIPFLVIPSKVS</sequence>
<gene>
    <name evidence="4" type="ORF">R3L15_04280</name>
    <name evidence="3" type="ORF">R3L16_03120</name>
</gene>
<dbReference type="SUPFAM" id="SSF52402">
    <property type="entry name" value="Adenine nucleotide alpha hydrolases-like"/>
    <property type="match status" value="2"/>
</dbReference>
<dbReference type="EMBL" id="CP136924">
    <property type="protein sequence ID" value="WXA03484.1"/>
    <property type="molecule type" value="Genomic_DNA"/>
</dbReference>
<protein>
    <submittedName>
        <fullName evidence="3">Universal stress protein</fullName>
    </submittedName>
</protein>
<name>A0AAU6P0R9_9FLAO</name>
<dbReference type="RefSeq" id="WP_338733440.1">
    <property type="nucleotide sequence ID" value="NZ_CP136924.1"/>
</dbReference>
<dbReference type="PRINTS" id="PR01438">
    <property type="entry name" value="UNVRSLSTRESS"/>
</dbReference>
<dbReference type="EMBL" id="CP136925">
    <property type="protein sequence ID" value="WXA14094.1"/>
    <property type="molecule type" value="Genomic_DNA"/>
</dbReference>
<dbReference type="InterPro" id="IPR006015">
    <property type="entry name" value="Universal_stress_UspA"/>
</dbReference>
<dbReference type="Pfam" id="PF00582">
    <property type="entry name" value="Usp"/>
    <property type="match status" value="1"/>
</dbReference>
<proteinExistence type="inferred from homology"/>
<evidence type="ECO:0000313" key="3">
    <source>
        <dbReference type="EMBL" id="WXA03484.1"/>
    </source>
</evidence>
<dbReference type="PANTHER" id="PTHR46268:SF6">
    <property type="entry name" value="UNIVERSAL STRESS PROTEIN UP12"/>
    <property type="match status" value="1"/>
</dbReference>
<dbReference type="PANTHER" id="PTHR46268">
    <property type="entry name" value="STRESS RESPONSE PROTEIN NHAX"/>
    <property type="match status" value="1"/>
</dbReference>
<feature type="domain" description="UspA" evidence="2">
    <location>
        <begin position="1"/>
        <end position="146"/>
    </location>
</feature>
<comment type="similarity">
    <text evidence="1">Belongs to the universal stress protein A family.</text>
</comment>
<organism evidence="3 5">
    <name type="scientific">Mangrovimonas cancribranchiae</name>
    <dbReference type="NCBI Taxonomy" id="3080055"/>
    <lineage>
        <taxon>Bacteria</taxon>
        <taxon>Pseudomonadati</taxon>
        <taxon>Bacteroidota</taxon>
        <taxon>Flavobacteriia</taxon>
        <taxon>Flavobacteriales</taxon>
        <taxon>Flavobacteriaceae</taxon>
        <taxon>Mangrovimonas</taxon>
    </lineage>
</organism>
<dbReference type="AlphaFoldDB" id="A0AAU6P0R9"/>
<reference evidence="3 5" key="1">
    <citation type="submission" date="2023-10" db="EMBL/GenBank/DDBJ databases">
        <title>Culture-based analysis of two novel bacteria associated with mangrove crab gills.</title>
        <authorList>
            <person name="Yang X."/>
            <person name="Garuglieri E."/>
            <person name="Van Goethem M.W."/>
            <person name="Fusi M."/>
            <person name="Marasco R."/>
            <person name="Daffonchio D.G."/>
        </authorList>
    </citation>
    <scope>NUCLEOTIDE SEQUENCE [LARGE SCALE GENOMIC DNA]</scope>
    <source>
        <strain evidence="4">UG2-1</strain>
        <strain evidence="3">UG2-2</strain>
        <strain evidence="5">UG2_2</strain>
    </source>
</reference>
<evidence type="ECO:0000256" key="1">
    <source>
        <dbReference type="ARBA" id="ARBA00008791"/>
    </source>
</evidence>
<keyword evidence="5" id="KW-1185">Reference proteome</keyword>
<evidence type="ECO:0000313" key="5">
    <source>
        <dbReference type="Proteomes" id="UP001368318"/>
    </source>
</evidence>